<organism evidence="1 2">
    <name type="scientific">Methanomethylophilus alvi (strain Mx1201)</name>
    <dbReference type="NCBI Taxonomy" id="1236689"/>
    <lineage>
        <taxon>Archaea</taxon>
        <taxon>Methanobacteriati</taxon>
        <taxon>Thermoplasmatota</taxon>
        <taxon>Thermoplasmata</taxon>
        <taxon>Methanomassiliicoccales</taxon>
        <taxon>Methanomethylophilaceae</taxon>
        <taxon>Methanomethylophilus</taxon>
    </lineage>
</organism>
<keyword evidence="2" id="KW-1185">Reference proteome</keyword>
<sequence>MVMAESLSRLGDIEGAEEFATRAGRETLHELDGAWIDEILKVRARIAYARGMKKECLALLKQAWTAAPDFRRAPLAALAGEIRAGRDVQFRIRRPCSS</sequence>
<protein>
    <submittedName>
        <fullName evidence="1">Uncharacterized protein</fullName>
    </submittedName>
</protein>
<proteinExistence type="predicted"/>
<dbReference type="Proteomes" id="UP000012672">
    <property type="component" value="Chromosome"/>
</dbReference>
<name>M9SCV3_METAX</name>
<dbReference type="AlphaFoldDB" id="M9SCV3"/>
<accession>M9SCV3</accession>
<dbReference type="KEGG" id="max:MMALV_13950"/>
<dbReference type="STRING" id="1236689.MMALV_13950"/>
<evidence type="ECO:0000313" key="1">
    <source>
        <dbReference type="EMBL" id="AGI86121.1"/>
    </source>
</evidence>
<dbReference type="HOGENOM" id="CLU_2327127_0_0_2"/>
<gene>
    <name evidence="1" type="ORF">MMALV_13950</name>
</gene>
<evidence type="ECO:0000313" key="2">
    <source>
        <dbReference type="Proteomes" id="UP000012672"/>
    </source>
</evidence>
<dbReference type="EMBL" id="CP004049">
    <property type="protein sequence ID" value="AGI86121.1"/>
    <property type="molecule type" value="Genomic_DNA"/>
</dbReference>
<reference evidence="1 2" key="1">
    <citation type="journal article" date="2012" name="J. Bacteriol.">
        <title>Genome sequence of 'Candidatus Methanomethylophilus alvus' Mx1201, a methanogenic archaeon from the human gut belonging to a seventh order of methanogens.</title>
        <authorList>
            <person name="Borrel G."/>
            <person name="Harris H.M."/>
            <person name="Tottey W."/>
            <person name="Mihajlovski A."/>
            <person name="Parisot N."/>
            <person name="Peyretaillade E."/>
            <person name="Peyret P."/>
            <person name="Gribaldo S."/>
            <person name="O'Toole P.W."/>
            <person name="Brugere J.F."/>
        </authorList>
    </citation>
    <scope>NUCLEOTIDE SEQUENCE [LARGE SCALE GENOMIC DNA]</scope>
    <source>
        <strain evidence="1 2">Mx1201</strain>
    </source>
</reference>
<dbReference type="InParanoid" id="M9SCV3"/>